<dbReference type="InterPro" id="IPR011011">
    <property type="entry name" value="Znf_FYVE_PHD"/>
</dbReference>
<reference evidence="2" key="1">
    <citation type="journal article" date="2013" name="Stand. Genomic Sci.">
        <title>Complete genome sequence of Desulfocapsa sulfexigens, a marine deltaproteobacterium specialized in disproportionating inorganic sulfur compounds.</title>
        <authorList>
            <person name="Finster K.W."/>
            <person name="Kjeldsen K.U."/>
            <person name="Kube M."/>
            <person name="Reinhardt R."/>
            <person name="Mussmann M."/>
            <person name="Amann R."/>
            <person name="Schreiber L."/>
        </authorList>
    </citation>
    <scope>NUCLEOTIDE SEQUENCE [LARGE SCALE GENOMIC DNA]</scope>
    <source>
        <strain evidence="2">DSM 10523 / SB164P1</strain>
    </source>
</reference>
<keyword evidence="2" id="KW-1185">Reference proteome</keyword>
<dbReference type="EMBL" id="CP003985">
    <property type="protein sequence ID" value="AGF77504.1"/>
    <property type="molecule type" value="Genomic_DNA"/>
</dbReference>
<name>M1NCP3_DESSD</name>
<dbReference type="RefSeq" id="WP_015403200.1">
    <property type="nucleotide sequence ID" value="NC_020304.1"/>
</dbReference>
<gene>
    <name evidence="1" type="ordered locus">UWK_00930</name>
</gene>
<proteinExistence type="predicted"/>
<evidence type="ECO:0000313" key="1">
    <source>
        <dbReference type="EMBL" id="AGF77504.1"/>
    </source>
</evidence>
<dbReference type="HOGENOM" id="CLU_2989309_0_0_7"/>
<organism evidence="1 2">
    <name type="scientific">Desulfocapsa sulfexigens (strain DSM 10523 / SB164P1)</name>
    <dbReference type="NCBI Taxonomy" id="1167006"/>
    <lineage>
        <taxon>Bacteria</taxon>
        <taxon>Pseudomonadati</taxon>
        <taxon>Thermodesulfobacteriota</taxon>
        <taxon>Desulfobulbia</taxon>
        <taxon>Desulfobulbales</taxon>
        <taxon>Desulfocapsaceae</taxon>
        <taxon>Desulfocapsa</taxon>
    </lineage>
</organism>
<dbReference type="SUPFAM" id="SSF57903">
    <property type="entry name" value="FYVE/PHD zinc finger"/>
    <property type="match status" value="1"/>
</dbReference>
<dbReference type="OrthoDB" id="9807874at2"/>
<dbReference type="Proteomes" id="UP000011721">
    <property type="component" value="Chromosome"/>
</dbReference>
<evidence type="ECO:0000313" key="2">
    <source>
        <dbReference type="Proteomes" id="UP000011721"/>
    </source>
</evidence>
<dbReference type="KEGG" id="dsf:UWK_00930"/>
<accession>M1NCP3</accession>
<dbReference type="STRING" id="1167006.UWK_00930"/>
<dbReference type="AlphaFoldDB" id="M1NCP3"/>
<protein>
    <submittedName>
        <fullName evidence="1">Uncharacterized protein</fullName>
    </submittedName>
</protein>
<sequence length="57" mass="6209">MSKETAKCEVCGKVTDKDKLTVCIGCNKNFCEDCHSPETMEEYCIECVGMGGVVPQS</sequence>